<organism evidence="1 2">
    <name type="scientific">Stenotrophomonas pavanii</name>
    <dbReference type="NCBI Taxonomy" id="487698"/>
    <lineage>
        <taxon>Bacteria</taxon>
        <taxon>Pseudomonadati</taxon>
        <taxon>Pseudomonadota</taxon>
        <taxon>Gammaproteobacteria</taxon>
        <taxon>Lysobacterales</taxon>
        <taxon>Lysobacteraceae</taxon>
        <taxon>Stenotrophomonas</taxon>
    </lineage>
</organism>
<protein>
    <recommendedName>
        <fullName evidence="3">Integrase</fullName>
    </recommendedName>
</protein>
<sequence>MKDLSESAERVLNAVESESRGRFRALADSGQIIGAYDDAAWTYRGSSILFCEVGDKRAGSTRQPELDPLSGRIARAMVVDQISSGRRPSATLVRGRAMTFRLLASIVNEEMVSWCGLTRTTLIRLIARIKTDPGMSEATAYNRAGSLQAIVDYLNRLHVRIDGKEVRFLRKVIIWKHKVENPIRKIEDPESAEFSRHSRSKHRPDIAIALARARNAVISTPEIEPTPGYDRIRLEALAPALAVGARIGECISLPVRCIDRRLGPGYTLLRQPVEKSNDATSVPVPEVWEKPLVEAVGYLVEACAEARARARLIEEEGFTFLRDKLDTLRNAQGLSRSRLAQIELSGCEDVYFIDEISACFDVSQKLFNADGRYKECLVALPMSTVSVVVQWLDDRFSSWDWALFTHKVKGDIPNGLSVDGLVRGSGVDRASVQKMKWFIADLRVLLRDMSVEGAFNAATSEVLVARFRLRWMKVRQAALAKRGGAHGTGVVLSRLEIALRERYAKLLSQHFSENISAHGNHPGREFIASSPPAGVPRRLSDHLIVVWDTQTSLRHREGFLPSPLRRPDIYRYLSDSSIQKSIFRRANIRDDDGMIVAFSPHMIRHWVTDAMLRAGTNELVVDAWMNRAPRQGRQYDHRTAKERAEQRRWMYLEKGSEPNDFLGRRVRELRSSNVSEEDIQSIIDSKLSILHVTPYGTCSRELYTSPCDKTLVCIRGFGTSDACRSFQVDVTDQDARRNIEQLRSSHQRMLGVLMPNYHAIGERLEAELDHSEPLDQHIEFLLDVVRSCDQILQSYRDTRAPDSKNIDIKVV</sequence>
<gene>
    <name evidence="1" type="ORF">STNY_R03320</name>
</gene>
<dbReference type="SUPFAM" id="SSF56349">
    <property type="entry name" value="DNA breaking-rejoining enzymes"/>
    <property type="match status" value="1"/>
</dbReference>
<evidence type="ECO:0000313" key="1">
    <source>
        <dbReference type="EMBL" id="BCX42184.1"/>
    </source>
</evidence>
<dbReference type="Proteomes" id="UP000825066">
    <property type="component" value="Chromosome"/>
</dbReference>
<dbReference type="RefSeq" id="WP_130768696.1">
    <property type="nucleotide sequence ID" value="NZ_AP024684.1"/>
</dbReference>
<dbReference type="EMBL" id="AP024684">
    <property type="protein sequence ID" value="BCX42184.1"/>
    <property type="molecule type" value="Genomic_DNA"/>
</dbReference>
<name>A0ABM7QXU4_9GAMM</name>
<dbReference type="InterPro" id="IPR011010">
    <property type="entry name" value="DNA_brk_join_enz"/>
</dbReference>
<accession>A0ABM7QXU4</accession>
<proteinExistence type="predicted"/>
<reference evidence="1 2" key="1">
    <citation type="submission" date="2021-05" db="EMBL/GenBank/DDBJ databases">
        <title>Complete Genome Sequence of Stenotrophomonas pavanii strain Y.</title>
        <authorList>
            <person name="Dohra H."/>
            <person name="Mohad Din A.R.J."/>
            <person name="Suzuki K."/>
            <person name="Fatma A."/>
            <person name="Honjyo M."/>
            <person name="Nishimura T."/>
            <person name="Moriuch R."/>
            <person name="Masuda K."/>
            <person name="Minoura A."/>
            <person name="Tashiro Y."/>
            <person name="Futamata H."/>
        </authorList>
    </citation>
    <scope>NUCLEOTIDE SEQUENCE [LARGE SCALE GENOMIC DNA]</scope>
    <source>
        <strain evidence="2">Y</strain>
    </source>
</reference>
<evidence type="ECO:0000313" key="2">
    <source>
        <dbReference type="Proteomes" id="UP000825066"/>
    </source>
</evidence>
<evidence type="ECO:0008006" key="3">
    <source>
        <dbReference type="Google" id="ProtNLM"/>
    </source>
</evidence>
<keyword evidence="2" id="KW-1185">Reference proteome</keyword>